<dbReference type="InterPro" id="IPR015424">
    <property type="entry name" value="PyrdxlP-dep_Trfase"/>
</dbReference>
<organism evidence="7 8">
    <name type="scientific">Epidermidibacterium keratini</name>
    <dbReference type="NCBI Taxonomy" id="1891644"/>
    <lineage>
        <taxon>Bacteria</taxon>
        <taxon>Bacillati</taxon>
        <taxon>Actinomycetota</taxon>
        <taxon>Actinomycetes</taxon>
        <taxon>Sporichthyales</taxon>
        <taxon>Sporichthyaceae</taxon>
        <taxon>Epidermidibacterium</taxon>
    </lineage>
</organism>
<dbReference type="GO" id="GO:0008483">
    <property type="term" value="F:transaminase activity"/>
    <property type="evidence" value="ECO:0007669"/>
    <property type="project" value="UniProtKB-KW"/>
</dbReference>
<dbReference type="Gene3D" id="3.90.1150.10">
    <property type="entry name" value="Aspartate Aminotransferase, domain 1"/>
    <property type="match status" value="1"/>
</dbReference>
<dbReference type="RefSeq" id="WP_159546223.1">
    <property type="nucleotide sequence ID" value="NZ_CP047156.1"/>
</dbReference>
<evidence type="ECO:0000256" key="5">
    <source>
        <dbReference type="RuleBase" id="RU362118"/>
    </source>
</evidence>
<sequence length="367" mass="38188">MSRKPDTLAVTLGRPDGPGAPLNQPPVLASTFHYGGADYGRFGTDSHAAFETTIGALEGGTAVSFSSGMAAAAAVIEQVPVGGRVVIASTVYHGVTTLLSDLTDMGRLSRTVVDATDLDAVRAATQGASMVWIETPSNPLIEMLDVSAIAKIATAEGIPLVVDSTFATPVLMQPLALGAQIVVHSATKYIGGHSDLLMGVAITNDEATAEALVRQRSYRGAVPSGFDSFLALRGVRTLPLRLRRASASAAVIAERLAAHPAVTRVYYPGLASDPGHELAKKQMSEYGGMLSFCVASEDDAEEVLGAAELVVSATSLGGVETTGERRNRWNEGAPTGLIRLSVGIEDVDDIWADLKQALDRLPHASGG</sequence>
<protein>
    <submittedName>
        <fullName evidence="7">Aminotransferase class I/II-fold pyridoxal phosphate-dependent enzyme</fullName>
    </submittedName>
</protein>
<feature type="region of interest" description="Disordered" evidence="6">
    <location>
        <begin position="1"/>
        <end position="21"/>
    </location>
</feature>
<reference evidence="7 8" key="1">
    <citation type="journal article" date="2018" name="Int. J. Syst. Evol. Microbiol.">
        <title>Epidermidibacterium keratini gen. nov., sp. nov., a member of the family Sporichthyaceae, isolated from keratin epidermis.</title>
        <authorList>
            <person name="Lee D.G."/>
            <person name="Trujillo M.E."/>
            <person name="Kang S."/>
            <person name="Nam J.J."/>
            <person name="Kim Y.J."/>
        </authorList>
    </citation>
    <scope>NUCLEOTIDE SEQUENCE [LARGE SCALE GENOMIC DNA]</scope>
    <source>
        <strain evidence="7 8">EPI-7</strain>
    </source>
</reference>
<dbReference type="GO" id="GO:0003962">
    <property type="term" value="F:cystathionine gamma-synthase activity"/>
    <property type="evidence" value="ECO:0007669"/>
    <property type="project" value="TreeGrafter"/>
</dbReference>
<comment type="cofactor">
    <cofactor evidence="1 5">
        <name>pyridoxal 5'-phosphate</name>
        <dbReference type="ChEBI" id="CHEBI:597326"/>
    </cofactor>
</comment>
<gene>
    <name evidence="7" type="ORF">EK0264_12860</name>
</gene>
<evidence type="ECO:0000256" key="4">
    <source>
        <dbReference type="PIRSR" id="PIRSR001434-2"/>
    </source>
</evidence>
<dbReference type="InterPro" id="IPR054542">
    <property type="entry name" value="Cys_met_metab_PP"/>
</dbReference>
<dbReference type="Proteomes" id="UP000463857">
    <property type="component" value="Chromosome"/>
</dbReference>
<dbReference type="InterPro" id="IPR015422">
    <property type="entry name" value="PyrdxlP-dep_Trfase_small"/>
</dbReference>
<dbReference type="AlphaFoldDB" id="A0A7L4YPZ4"/>
<dbReference type="InParanoid" id="A0A7L4YPZ4"/>
<dbReference type="Pfam" id="PF01053">
    <property type="entry name" value="Cys_Met_Meta_PP"/>
    <property type="match status" value="1"/>
</dbReference>
<dbReference type="PROSITE" id="PS00868">
    <property type="entry name" value="CYS_MET_METAB_PP"/>
    <property type="match status" value="1"/>
</dbReference>
<comment type="similarity">
    <text evidence="2 5">Belongs to the trans-sulfuration enzymes family.</text>
</comment>
<dbReference type="SUPFAM" id="SSF53383">
    <property type="entry name" value="PLP-dependent transferases"/>
    <property type="match status" value="1"/>
</dbReference>
<keyword evidence="7" id="KW-0032">Aminotransferase</keyword>
<dbReference type="GO" id="GO:0005737">
    <property type="term" value="C:cytoplasm"/>
    <property type="evidence" value="ECO:0007669"/>
    <property type="project" value="TreeGrafter"/>
</dbReference>
<name>A0A7L4YPZ4_9ACTN</name>
<dbReference type="PIRSF" id="PIRSF001434">
    <property type="entry name" value="CGS"/>
    <property type="match status" value="1"/>
</dbReference>
<evidence type="ECO:0000256" key="2">
    <source>
        <dbReference type="ARBA" id="ARBA00009077"/>
    </source>
</evidence>
<keyword evidence="7" id="KW-0808">Transferase</keyword>
<dbReference type="GO" id="GO:0004123">
    <property type="term" value="F:cystathionine gamma-lyase activity"/>
    <property type="evidence" value="ECO:0007669"/>
    <property type="project" value="TreeGrafter"/>
</dbReference>
<dbReference type="OrthoDB" id="9780685at2"/>
<dbReference type="GO" id="GO:0019346">
    <property type="term" value="P:transsulfuration"/>
    <property type="evidence" value="ECO:0007669"/>
    <property type="project" value="InterPro"/>
</dbReference>
<dbReference type="CDD" id="cd00614">
    <property type="entry name" value="CGS_like"/>
    <property type="match status" value="1"/>
</dbReference>
<dbReference type="InterPro" id="IPR000277">
    <property type="entry name" value="Cys/Met-Metab_PyrdxlP-dep_enz"/>
</dbReference>
<evidence type="ECO:0000256" key="6">
    <source>
        <dbReference type="SAM" id="MobiDB-lite"/>
    </source>
</evidence>
<dbReference type="PANTHER" id="PTHR11808:SF15">
    <property type="entry name" value="CYSTATHIONINE GAMMA-LYASE"/>
    <property type="match status" value="1"/>
</dbReference>
<keyword evidence="3 4" id="KW-0663">Pyridoxal phosphate</keyword>
<keyword evidence="8" id="KW-1185">Reference proteome</keyword>
<evidence type="ECO:0000256" key="1">
    <source>
        <dbReference type="ARBA" id="ARBA00001933"/>
    </source>
</evidence>
<evidence type="ECO:0000256" key="3">
    <source>
        <dbReference type="ARBA" id="ARBA00022898"/>
    </source>
</evidence>
<dbReference type="KEGG" id="eke:EK0264_12860"/>
<evidence type="ECO:0000313" key="8">
    <source>
        <dbReference type="Proteomes" id="UP000463857"/>
    </source>
</evidence>
<accession>A0A7L4YPZ4</accession>
<dbReference type="InterPro" id="IPR015421">
    <property type="entry name" value="PyrdxlP-dep_Trfase_major"/>
</dbReference>
<feature type="modified residue" description="N6-(pyridoxal phosphate)lysine" evidence="4">
    <location>
        <position position="188"/>
    </location>
</feature>
<dbReference type="EMBL" id="CP047156">
    <property type="protein sequence ID" value="QHC01092.1"/>
    <property type="molecule type" value="Genomic_DNA"/>
</dbReference>
<dbReference type="PANTHER" id="PTHR11808">
    <property type="entry name" value="TRANS-SULFURATION ENZYME FAMILY MEMBER"/>
    <property type="match status" value="1"/>
</dbReference>
<dbReference type="Gene3D" id="3.40.640.10">
    <property type="entry name" value="Type I PLP-dependent aspartate aminotransferase-like (Major domain)"/>
    <property type="match status" value="1"/>
</dbReference>
<dbReference type="GO" id="GO:0030170">
    <property type="term" value="F:pyridoxal phosphate binding"/>
    <property type="evidence" value="ECO:0007669"/>
    <property type="project" value="InterPro"/>
</dbReference>
<proteinExistence type="inferred from homology"/>
<evidence type="ECO:0000313" key="7">
    <source>
        <dbReference type="EMBL" id="QHC01092.1"/>
    </source>
</evidence>
<dbReference type="GO" id="GO:0019343">
    <property type="term" value="P:cysteine biosynthetic process via cystathionine"/>
    <property type="evidence" value="ECO:0007669"/>
    <property type="project" value="TreeGrafter"/>
</dbReference>